<sequence length="255" mass="29590">MEINQLSSLVIKFETADMVGAPFSHQILLKMQFAGQGIGVDFQIAYIDREDLSEEEILEEGFSLNDDYSWKGQIDNAWLEPIKEILKKTPNKFNHKALEEEMNFFEIEVNQQPAGNPINQTDWEYFLQELIQAIYETSQKEAPFHLEYRRIDKDKNVKNFELNLYYAKRQAEGINSIGKTDSKPITWAQANAIIQQVFIGEFIPDAALKNEPKHTGKYISVGDGYWYEFTKSLKRPNGNKGYLTELEKTFDPWVD</sequence>
<evidence type="ECO:0000313" key="2">
    <source>
        <dbReference type="Proteomes" id="UP001236507"/>
    </source>
</evidence>
<evidence type="ECO:0000313" key="1">
    <source>
        <dbReference type="EMBL" id="MDI9857790.1"/>
    </source>
</evidence>
<dbReference type="Proteomes" id="UP001236507">
    <property type="component" value="Unassembled WGS sequence"/>
</dbReference>
<gene>
    <name evidence="1" type="ORF">QM524_01090</name>
</gene>
<keyword evidence="2" id="KW-1185">Reference proteome</keyword>
<protein>
    <submittedName>
        <fullName evidence="1">Uncharacterized protein</fullName>
    </submittedName>
</protein>
<dbReference type="EMBL" id="JASHIF010000002">
    <property type="protein sequence ID" value="MDI9857790.1"/>
    <property type="molecule type" value="Genomic_DNA"/>
</dbReference>
<comment type="caution">
    <text evidence="1">The sequence shown here is derived from an EMBL/GenBank/DDBJ whole genome shotgun (WGS) entry which is preliminary data.</text>
</comment>
<dbReference type="RefSeq" id="WP_283343094.1">
    <property type="nucleotide sequence ID" value="NZ_JASHIF010000002.1"/>
</dbReference>
<reference evidence="1 2" key="1">
    <citation type="submission" date="2023-05" db="EMBL/GenBank/DDBJ databases">
        <title>Novel species of genus Flectobacillus isolated from stream in China.</title>
        <authorList>
            <person name="Lu H."/>
        </authorList>
    </citation>
    <scope>NUCLEOTIDE SEQUENCE [LARGE SCALE GENOMIC DNA]</scope>
    <source>
        <strain evidence="1 2">KCTC 42575</strain>
    </source>
</reference>
<proteinExistence type="predicted"/>
<organism evidence="1 2">
    <name type="scientific">Flectobacillus roseus</name>
    <dbReference type="NCBI Taxonomy" id="502259"/>
    <lineage>
        <taxon>Bacteria</taxon>
        <taxon>Pseudomonadati</taxon>
        <taxon>Bacteroidota</taxon>
        <taxon>Cytophagia</taxon>
        <taxon>Cytophagales</taxon>
        <taxon>Flectobacillaceae</taxon>
        <taxon>Flectobacillus</taxon>
    </lineage>
</organism>
<accession>A0ABT6Y2K6</accession>
<name>A0ABT6Y2K6_9BACT</name>